<organism evidence="7 8">
    <name type="scientific">Rhodovulum marinum</name>
    <dbReference type="NCBI Taxonomy" id="320662"/>
    <lineage>
        <taxon>Bacteria</taxon>
        <taxon>Pseudomonadati</taxon>
        <taxon>Pseudomonadota</taxon>
        <taxon>Alphaproteobacteria</taxon>
        <taxon>Rhodobacterales</taxon>
        <taxon>Paracoccaceae</taxon>
        <taxon>Rhodovulum</taxon>
    </lineage>
</organism>
<dbReference type="InterPro" id="IPR054841">
    <property type="entry name" value="carotdesatCrtD"/>
</dbReference>
<comment type="similarity">
    <text evidence="2 5">Belongs to the carotenoid/retinoid oxidoreductase family.</text>
</comment>
<evidence type="ECO:0000256" key="5">
    <source>
        <dbReference type="RuleBase" id="RU362075"/>
    </source>
</evidence>
<dbReference type="RefSeq" id="WP_132465151.1">
    <property type="nucleotide sequence ID" value="NZ_SLXP01000015.1"/>
</dbReference>
<feature type="domain" description="Amine oxidase" evidence="6">
    <location>
        <begin position="15"/>
        <end position="292"/>
    </location>
</feature>
<name>A0A4R2PXP6_9RHOB</name>
<dbReference type="SUPFAM" id="SSF51905">
    <property type="entry name" value="FAD/NAD(P)-binding domain"/>
    <property type="match status" value="1"/>
</dbReference>
<comment type="caution">
    <text evidence="7">The sequence shown here is derived from an EMBL/GenBank/DDBJ whole genome shotgun (WGS) entry which is preliminary data.</text>
</comment>
<evidence type="ECO:0000256" key="2">
    <source>
        <dbReference type="ARBA" id="ARBA00006046"/>
    </source>
</evidence>
<sequence length="511" mass="54816">MAEPTGKVVVIGAGMGGLSTAIRLAHAGLDVHVVDRAPVPGGKMRTMATDAGPVDAGPTVMTLRPVFEELFESTGARLTDYVTLHRETVLARHWWHDGSSLDLFADAQASAEAVGAFAGAKAMREFRAFCARAQRLYEAFEGPMMKAITPSQGALTRHVLTHPRLILDMAPHRTLAQSLGAQFSDPRLAQLFGRYATYVGGSPFRSPAILGLIWHAEAQGVWRVEGGMHKLARALERLARDKGAAFTFGNGAARIETRDGKARAVHLEDGTRLPADIVVFNGDPAALGAGLLGEAMRDTLPRDATHPRSLSAYVWSYAARPKGPELVHHNVFFCDDPHTEFDPIARGHMPEDGTLYICAQDRGSGKMPQGLERFEIIMNGPPMADGTQATDEEKETCQTRTFETLARFGLTFDPSPGTEWLTTPRHFARLFPASEGSLYGRSPHGLTASLKKPTARTRVAGLYLAGGGAHPGAGIPMATLSGRHAAEAILMDLASTSRSRPTAMPGGMSTV</sequence>
<reference evidence="7 8" key="1">
    <citation type="submission" date="2019-03" db="EMBL/GenBank/DDBJ databases">
        <title>Genomic Encyclopedia of Type Strains, Phase IV (KMG-IV): sequencing the most valuable type-strain genomes for metagenomic binning, comparative biology and taxonomic classification.</title>
        <authorList>
            <person name="Goeker M."/>
        </authorList>
    </citation>
    <scope>NUCLEOTIDE SEQUENCE [LARGE SCALE GENOMIC DNA]</scope>
    <source>
        <strain evidence="7 8">DSM 18063</strain>
    </source>
</reference>
<proteinExistence type="inferred from homology"/>
<dbReference type="EMBL" id="SLXP01000015">
    <property type="protein sequence ID" value="TCP38961.1"/>
    <property type="molecule type" value="Genomic_DNA"/>
</dbReference>
<dbReference type="Gene3D" id="3.50.50.60">
    <property type="entry name" value="FAD/NAD(P)-binding domain"/>
    <property type="match status" value="2"/>
</dbReference>
<dbReference type="NCBIfam" id="TIGR02734">
    <property type="entry name" value="crtI_fam"/>
    <property type="match status" value="1"/>
</dbReference>
<gene>
    <name evidence="7" type="ORF">EV662_1152</name>
</gene>
<dbReference type="InterPro" id="IPR008150">
    <property type="entry name" value="Phytoene_DH_bac_CS"/>
</dbReference>
<dbReference type="Proteomes" id="UP000294835">
    <property type="component" value="Unassembled WGS sequence"/>
</dbReference>
<comment type="pathway">
    <text evidence="1 5">Carotenoid biosynthesis.</text>
</comment>
<dbReference type="GO" id="GO:0016627">
    <property type="term" value="F:oxidoreductase activity, acting on the CH-CH group of donors"/>
    <property type="evidence" value="ECO:0007669"/>
    <property type="project" value="UniProtKB-ARBA"/>
</dbReference>
<dbReference type="GO" id="GO:0016117">
    <property type="term" value="P:carotenoid biosynthetic process"/>
    <property type="evidence" value="ECO:0007669"/>
    <property type="project" value="UniProtKB-KW"/>
</dbReference>
<keyword evidence="4 5" id="KW-0560">Oxidoreductase</keyword>
<dbReference type="PANTHER" id="PTHR43734:SF7">
    <property type="entry name" value="4,4'-DIAPONEUROSPORENE OXYGENASE"/>
    <property type="match status" value="1"/>
</dbReference>
<dbReference type="PANTHER" id="PTHR43734">
    <property type="entry name" value="PHYTOENE DESATURASE"/>
    <property type="match status" value="1"/>
</dbReference>
<dbReference type="OrthoDB" id="9774675at2"/>
<dbReference type="PROSITE" id="PS00982">
    <property type="entry name" value="PHYTOENE_DH"/>
    <property type="match status" value="1"/>
</dbReference>
<keyword evidence="8" id="KW-1185">Reference proteome</keyword>
<accession>A0A4R2PXP6</accession>
<evidence type="ECO:0000256" key="4">
    <source>
        <dbReference type="ARBA" id="ARBA00023002"/>
    </source>
</evidence>
<evidence type="ECO:0000259" key="6">
    <source>
        <dbReference type="Pfam" id="PF01593"/>
    </source>
</evidence>
<dbReference type="InterPro" id="IPR002937">
    <property type="entry name" value="Amino_oxidase"/>
</dbReference>
<dbReference type="Pfam" id="PF01593">
    <property type="entry name" value="Amino_oxidase"/>
    <property type="match status" value="1"/>
</dbReference>
<evidence type="ECO:0000313" key="8">
    <source>
        <dbReference type="Proteomes" id="UP000294835"/>
    </source>
</evidence>
<dbReference type="InterPro" id="IPR036188">
    <property type="entry name" value="FAD/NAD-bd_sf"/>
</dbReference>
<evidence type="ECO:0000313" key="7">
    <source>
        <dbReference type="EMBL" id="TCP38961.1"/>
    </source>
</evidence>
<dbReference type="InterPro" id="IPR014105">
    <property type="entry name" value="Carotenoid/retinoid_OxRdtase"/>
</dbReference>
<dbReference type="PRINTS" id="PR00419">
    <property type="entry name" value="ADXRDTASE"/>
</dbReference>
<evidence type="ECO:0000256" key="1">
    <source>
        <dbReference type="ARBA" id="ARBA00004829"/>
    </source>
</evidence>
<protein>
    <submittedName>
        <fullName evidence="7">1-hydroxycarotenoid 3,4-desaturase</fullName>
    </submittedName>
</protein>
<evidence type="ECO:0000256" key="3">
    <source>
        <dbReference type="ARBA" id="ARBA00022746"/>
    </source>
</evidence>
<dbReference type="AlphaFoldDB" id="A0A4R2PXP6"/>
<dbReference type="NCBIfam" id="NF045637">
    <property type="entry name" value="carotdesatCrtDProt"/>
    <property type="match status" value="1"/>
</dbReference>
<keyword evidence="3 5" id="KW-0125">Carotenoid biosynthesis</keyword>